<evidence type="ECO:0000313" key="10">
    <source>
        <dbReference type="Proteomes" id="UP000198744"/>
    </source>
</evidence>
<dbReference type="GO" id="GO:0019693">
    <property type="term" value="P:ribose phosphate metabolic process"/>
    <property type="evidence" value="ECO:0007669"/>
    <property type="project" value="TreeGrafter"/>
</dbReference>
<evidence type="ECO:0000256" key="3">
    <source>
        <dbReference type="ARBA" id="ARBA00007275"/>
    </source>
</evidence>
<evidence type="ECO:0000256" key="1">
    <source>
        <dbReference type="ARBA" id="ARBA00000847"/>
    </source>
</evidence>
<evidence type="ECO:0000259" key="8">
    <source>
        <dbReference type="PROSITE" id="PS51462"/>
    </source>
</evidence>
<dbReference type="Proteomes" id="UP000198744">
    <property type="component" value="Unassembled WGS sequence"/>
</dbReference>
<dbReference type="PANTHER" id="PTHR11839">
    <property type="entry name" value="UDP/ADP-SUGAR PYROPHOSPHATASE"/>
    <property type="match status" value="1"/>
</dbReference>
<dbReference type="SUPFAM" id="SSF55811">
    <property type="entry name" value="Nudix"/>
    <property type="match status" value="1"/>
</dbReference>
<evidence type="ECO:0000256" key="5">
    <source>
        <dbReference type="ARBA" id="ARBA00022801"/>
    </source>
</evidence>
<keyword evidence="5" id="KW-0378">Hydrolase</keyword>
<dbReference type="GO" id="GO:0006753">
    <property type="term" value="P:nucleoside phosphate metabolic process"/>
    <property type="evidence" value="ECO:0007669"/>
    <property type="project" value="TreeGrafter"/>
</dbReference>
<keyword evidence="10" id="KW-1185">Reference proteome</keyword>
<comment type="similarity">
    <text evidence="3">Belongs to the Nudix hydrolase family. NudK subfamily.</text>
</comment>
<reference evidence="9 10" key="1">
    <citation type="submission" date="2016-10" db="EMBL/GenBank/DDBJ databases">
        <authorList>
            <person name="de Groot N.N."/>
        </authorList>
    </citation>
    <scope>NUCLEOTIDE SEQUENCE [LARGE SCALE GENOMIC DNA]</scope>
    <source>
        <strain evidence="9 10">DSM 8423</strain>
    </source>
</reference>
<name>A0A1H7X3Q6_9BACT</name>
<dbReference type="InterPro" id="IPR015797">
    <property type="entry name" value="NUDIX_hydrolase-like_dom_sf"/>
</dbReference>
<evidence type="ECO:0000256" key="4">
    <source>
        <dbReference type="ARBA" id="ARBA00016377"/>
    </source>
</evidence>
<dbReference type="Gene3D" id="3.90.79.10">
    <property type="entry name" value="Nucleoside Triphosphate Pyrophosphohydrolase"/>
    <property type="match status" value="1"/>
</dbReference>
<dbReference type="STRING" id="43775.SAMN04489760_10933"/>
<dbReference type="RefSeq" id="WP_093883155.1">
    <property type="nucleotide sequence ID" value="NZ_FOBS01000009.1"/>
</dbReference>
<dbReference type="EMBL" id="FOBS01000009">
    <property type="protein sequence ID" value="SEM28245.1"/>
    <property type="molecule type" value="Genomic_DNA"/>
</dbReference>
<dbReference type="AlphaFoldDB" id="A0A1H7X3Q6"/>
<evidence type="ECO:0000256" key="2">
    <source>
        <dbReference type="ARBA" id="ARBA00001946"/>
    </source>
</evidence>
<feature type="domain" description="Nudix hydrolase" evidence="8">
    <location>
        <begin position="42"/>
        <end position="171"/>
    </location>
</feature>
<evidence type="ECO:0000256" key="6">
    <source>
        <dbReference type="ARBA" id="ARBA00032162"/>
    </source>
</evidence>
<gene>
    <name evidence="9" type="ORF">SAMN04489760_10933</name>
</gene>
<dbReference type="GO" id="GO:0016787">
    <property type="term" value="F:hydrolase activity"/>
    <property type="evidence" value="ECO:0007669"/>
    <property type="project" value="UniProtKB-KW"/>
</dbReference>
<dbReference type="CDD" id="cd03424">
    <property type="entry name" value="NUDIX_ADPRase_Nudt5_UGPPase_Nudt14"/>
    <property type="match status" value="1"/>
</dbReference>
<dbReference type="PROSITE" id="PS51462">
    <property type="entry name" value="NUDIX"/>
    <property type="match status" value="1"/>
</dbReference>
<comment type="cofactor">
    <cofactor evidence="2">
        <name>Mg(2+)</name>
        <dbReference type="ChEBI" id="CHEBI:18420"/>
    </cofactor>
</comment>
<dbReference type="PANTHER" id="PTHR11839:SF18">
    <property type="entry name" value="NUDIX HYDROLASE DOMAIN-CONTAINING PROTEIN"/>
    <property type="match status" value="1"/>
</dbReference>
<dbReference type="InterPro" id="IPR000086">
    <property type="entry name" value="NUDIX_hydrolase_dom"/>
</dbReference>
<dbReference type="Pfam" id="PF00293">
    <property type="entry name" value="NUDIX"/>
    <property type="match status" value="1"/>
</dbReference>
<evidence type="ECO:0000256" key="7">
    <source>
        <dbReference type="ARBA" id="ARBA00032272"/>
    </source>
</evidence>
<dbReference type="GO" id="GO:0005829">
    <property type="term" value="C:cytosol"/>
    <property type="evidence" value="ECO:0007669"/>
    <property type="project" value="TreeGrafter"/>
</dbReference>
<proteinExistence type="inferred from homology"/>
<dbReference type="PRINTS" id="PR00502">
    <property type="entry name" value="NUDIXFAMILY"/>
</dbReference>
<protein>
    <recommendedName>
        <fullName evidence="4">GDP-mannose pyrophosphatase</fullName>
    </recommendedName>
    <alternativeName>
        <fullName evidence="6">GDP-mannose hydrolase</fullName>
    </alternativeName>
    <alternativeName>
        <fullName evidence="7">GDPMK</fullName>
    </alternativeName>
</protein>
<dbReference type="InterPro" id="IPR020476">
    <property type="entry name" value="Nudix_hydrolase"/>
</dbReference>
<comment type="catalytic activity">
    <reaction evidence="1">
        <text>GDP-alpha-D-mannose + H2O = alpha-D-mannose 1-phosphate + GMP + 2 H(+)</text>
        <dbReference type="Rhea" id="RHEA:27978"/>
        <dbReference type="ChEBI" id="CHEBI:15377"/>
        <dbReference type="ChEBI" id="CHEBI:15378"/>
        <dbReference type="ChEBI" id="CHEBI:57527"/>
        <dbReference type="ChEBI" id="CHEBI:58115"/>
        <dbReference type="ChEBI" id="CHEBI:58409"/>
    </reaction>
</comment>
<dbReference type="OrthoDB" id="9806150at2"/>
<sequence>MPPKDWKLLSSKPDRSCQLFSLRTDRAVSPRTGRPADFFVVEASPWVNVIPLTPQNEVVLIHQYRHGARRVTLEIPGGLVEEADSPEEAARRELREETGYADRLLIPLGAVYPNPAIQDNLCYSFLAKDVYPVGAQQQDEEEDIEVVLKPLEEIPRLIREGQIDHALVIAAFYRFYMEYQTRP</sequence>
<organism evidence="9 10">
    <name type="scientific">Syntrophus gentianae</name>
    <dbReference type="NCBI Taxonomy" id="43775"/>
    <lineage>
        <taxon>Bacteria</taxon>
        <taxon>Pseudomonadati</taxon>
        <taxon>Thermodesulfobacteriota</taxon>
        <taxon>Syntrophia</taxon>
        <taxon>Syntrophales</taxon>
        <taxon>Syntrophaceae</taxon>
        <taxon>Syntrophus</taxon>
    </lineage>
</organism>
<evidence type="ECO:0000313" key="9">
    <source>
        <dbReference type="EMBL" id="SEM28245.1"/>
    </source>
</evidence>
<accession>A0A1H7X3Q6</accession>